<evidence type="ECO:0000256" key="2">
    <source>
        <dbReference type="SAM" id="Phobius"/>
    </source>
</evidence>
<sequence length="135" mass="13677">MTTPSDRPVFVDPSGRRRKVMRIAIGTVAAGVVAYLVLLVVALAGGPVKPATLLPIPEADVPTLVSTTTDTPASSPEATSLPRNETATTTTATTTAAPVTDATTTTTTTTEPGNKRTDPPGSSNRPSNPGQGGKP</sequence>
<organism evidence="3 4">
    <name type="scientific">Lentzea flava</name>
    <dbReference type="NCBI Taxonomy" id="103732"/>
    <lineage>
        <taxon>Bacteria</taxon>
        <taxon>Bacillati</taxon>
        <taxon>Actinomycetota</taxon>
        <taxon>Actinomycetes</taxon>
        <taxon>Pseudonocardiales</taxon>
        <taxon>Pseudonocardiaceae</taxon>
        <taxon>Lentzea</taxon>
    </lineage>
</organism>
<feature type="transmembrane region" description="Helical" evidence="2">
    <location>
        <begin position="23"/>
        <end position="45"/>
    </location>
</feature>
<reference evidence="4" key="1">
    <citation type="journal article" date="2019" name="Int. J. Syst. Evol. Microbiol.">
        <title>The Global Catalogue of Microorganisms (GCM) 10K type strain sequencing project: providing services to taxonomists for standard genome sequencing and annotation.</title>
        <authorList>
            <consortium name="The Broad Institute Genomics Platform"/>
            <consortium name="The Broad Institute Genome Sequencing Center for Infectious Disease"/>
            <person name="Wu L."/>
            <person name="Ma J."/>
        </authorList>
    </citation>
    <scope>NUCLEOTIDE SEQUENCE [LARGE SCALE GENOMIC DNA]</scope>
    <source>
        <strain evidence="4">JCM 3296</strain>
    </source>
</reference>
<feature type="compositionally biased region" description="Polar residues" evidence="1">
    <location>
        <begin position="64"/>
        <end position="85"/>
    </location>
</feature>
<feature type="compositionally biased region" description="Low complexity" evidence="1">
    <location>
        <begin position="86"/>
        <end position="110"/>
    </location>
</feature>
<protein>
    <recommendedName>
        <fullName evidence="5">Serine/threonine protein kinase</fullName>
    </recommendedName>
</protein>
<comment type="caution">
    <text evidence="3">The sequence shown here is derived from an EMBL/GenBank/DDBJ whole genome shotgun (WGS) entry which is preliminary data.</text>
</comment>
<dbReference type="Proteomes" id="UP000649573">
    <property type="component" value="Unassembled WGS sequence"/>
</dbReference>
<evidence type="ECO:0000256" key="1">
    <source>
        <dbReference type="SAM" id="MobiDB-lite"/>
    </source>
</evidence>
<keyword evidence="2" id="KW-0812">Transmembrane</keyword>
<keyword evidence="2" id="KW-1133">Transmembrane helix</keyword>
<proteinExistence type="predicted"/>
<name>A0ABQ2VE91_9PSEU</name>
<gene>
    <name evidence="3" type="ORF">GCM10010178_86200</name>
</gene>
<accession>A0ABQ2VE91</accession>
<feature type="region of interest" description="Disordered" evidence="1">
    <location>
        <begin position="63"/>
        <end position="135"/>
    </location>
</feature>
<dbReference type="EMBL" id="BMRE01000081">
    <property type="protein sequence ID" value="GGU82471.1"/>
    <property type="molecule type" value="Genomic_DNA"/>
</dbReference>
<evidence type="ECO:0008006" key="5">
    <source>
        <dbReference type="Google" id="ProtNLM"/>
    </source>
</evidence>
<keyword evidence="2" id="KW-0472">Membrane</keyword>
<evidence type="ECO:0000313" key="3">
    <source>
        <dbReference type="EMBL" id="GGU82471.1"/>
    </source>
</evidence>
<evidence type="ECO:0000313" key="4">
    <source>
        <dbReference type="Proteomes" id="UP000649573"/>
    </source>
</evidence>
<keyword evidence="4" id="KW-1185">Reference proteome</keyword>
<feature type="compositionally biased region" description="Low complexity" evidence="1">
    <location>
        <begin position="119"/>
        <end position="129"/>
    </location>
</feature>